<evidence type="ECO:0000313" key="3">
    <source>
        <dbReference type="Proteomes" id="UP000631670"/>
    </source>
</evidence>
<comment type="caution">
    <text evidence="2">The sequence shown here is derived from an EMBL/GenBank/DDBJ whole genome shotgun (WGS) entry which is preliminary data.</text>
</comment>
<evidence type="ECO:0000313" key="2">
    <source>
        <dbReference type="EMBL" id="MBE1496632.1"/>
    </source>
</evidence>
<feature type="chain" id="PRO_5047249537" description="DUF3558 domain-containing protein" evidence="1">
    <location>
        <begin position="22"/>
        <end position="152"/>
    </location>
</feature>
<accession>A0ABR9I0A8</accession>
<dbReference type="PROSITE" id="PS51257">
    <property type="entry name" value="PROKAR_LIPOPROTEIN"/>
    <property type="match status" value="1"/>
</dbReference>
<feature type="signal peptide" evidence="1">
    <location>
        <begin position="1"/>
        <end position="21"/>
    </location>
</feature>
<proteinExistence type="predicted"/>
<dbReference type="EMBL" id="JADBEG010000001">
    <property type="protein sequence ID" value="MBE1496632.1"/>
    <property type="molecule type" value="Genomic_DNA"/>
</dbReference>
<reference evidence="2 3" key="1">
    <citation type="submission" date="2020-10" db="EMBL/GenBank/DDBJ databases">
        <title>Sequencing the genomes of 1000 actinobacteria strains.</title>
        <authorList>
            <person name="Klenk H.-P."/>
        </authorList>
    </citation>
    <scope>NUCLEOTIDE SEQUENCE [LARGE SCALE GENOMIC DNA]</scope>
    <source>
        <strain evidence="2 3">DSM 44653</strain>
    </source>
</reference>
<organism evidence="2 3">
    <name type="scientific">Amycolatopsis lexingtonensis</name>
    <dbReference type="NCBI Taxonomy" id="218822"/>
    <lineage>
        <taxon>Bacteria</taxon>
        <taxon>Bacillati</taxon>
        <taxon>Actinomycetota</taxon>
        <taxon>Actinomycetes</taxon>
        <taxon>Pseudonocardiales</taxon>
        <taxon>Pseudonocardiaceae</taxon>
        <taxon>Amycolatopsis</taxon>
    </lineage>
</organism>
<name>A0ABR9I0A8_9PSEU</name>
<evidence type="ECO:0000256" key="1">
    <source>
        <dbReference type="SAM" id="SignalP"/>
    </source>
</evidence>
<protein>
    <recommendedName>
        <fullName evidence="4">DUF3558 domain-containing protein</fullName>
    </recommendedName>
</protein>
<dbReference type="Proteomes" id="UP000631670">
    <property type="component" value="Unassembled WGS sequence"/>
</dbReference>
<keyword evidence="3" id="KW-1185">Reference proteome</keyword>
<sequence length="152" mass="15406">MSSFRRAAGIGTIAAAAVVLSACGGQQSPPIGGQSTTAATTVTATTATPAAARPTPAAEVSAPVRACASATKAKLDAALKADAKASGALVVDRKGLQGIKCAAPWAFAHFTNEIDGGSVLFEYRNGTWFPRNWGTGELCEKVPAATAERICR</sequence>
<dbReference type="RefSeq" id="WP_225955737.1">
    <property type="nucleotide sequence ID" value="NZ_JADBEG010000001.1"/>
</dbReference>
<keyword evidence="1" id="KW-0732">Signal</keyword>
<gene>
    <name evidence="2" type="ORF">H4696_003732</name>
</gene>
<evidence type="ECO:0008006" key="4">
    <source>
        <dbReference type="Google" id="ProtNLM"/>
    </source>
</evidence>